<keyword evidence="8" id="KW-0539">Nucleus</keyword>
<evidence type="ECO:0000256" key="8">
    <source>
        <dbReference type="ARBA" id="ARBA00023242"/>
    </source>
</evidence>
<comment type="similarity">
    <text evidence="4">Belongs to the ELP5 family.</text>
</comment>
<dbReference type="GO" id="GO:0005737">
    <property type="term" value="C:cytoplasm"/>
    <property type="evidence" value="ECO:0007669"/>
    <property type="project" value="UniProtKB-SubCell"/>
</dbReference>
<evidence type="ECO:0000256" key="4">
    <source>
        <dbReference type="ARBA" id="ARBA00009567"/>
    </source>
</evidence>
<keyword evidence="6" id="KW-0963">Cytoplasm</keyword>
<dbReference type="AlphaFoldDB" id="A0A368SUE1"/>
<dbReference type="CDD" id="cd19496">
    <property type="entry name" value="Elp5"/>
    <property type="match status" value="1"/>
</dbReference>
<keyword evidence="7" id="KW-0819">tRNA processing</keyword>
<dbReference type="GO" id="GO:0002098">
    <property type="term" value="P:tRNA wobble uridine modification"/>
    <property type="evidence" value="ECO:0007669"/>
    <property type="project" value="InterPro"/>
</dbReference>
<dbReference type="Pfam" id="PF10483">
    <property type="entry name" value="Elong_Iki1"/>
    <property type="match status" value="1"/>
</dbReference>
<evidence type="ECO:0000313" key="10">
    <source>
        <dbReference type="EMBL" id="RCV46047.1"/>
    </source>
</evidence>
<dbReference type="UniPathway" id="UPA00988"/>
<organism evidence="10">
    <name type="scientific">Setaria italica</name>
    <name type="common">Foxtail millet</name>
    <name type="synonym">Panicum italicum</name>
    <dbReference type="NCBI Taxonomy" id="4555"/>
    <lineage>
        <taxon>Eukaryota</taxon>
        <taxon>Viridiplantae</taxon>
        <taxon>Streptophyta</taxon>
        <taxon>Embryophyta</taxon>
        <taxon>Tracheophyta</taxon>
        <taxon>Spermatophyta</taxon>
        <taxon>Magnoliopsida</taxon>
        <taxon>Liliopsida</taxon>
        <taxon>Poales</taxon>
        <taxon>Poaceae</taxon>
        <taxon>PACMAD clade</taxon>
        <taxon>Panicoideae</taxon>
        <taxon>Panicodae</taxon>
        <taxon>Paniceae</taxon>
        <taxon>Cenchrinae</taxon>
        <taxon>Setaria</taxon>
    </lineage>
</organism>
<sequence length="411" mass="46194">MAEAAVRYLRDGRLDGEHAPALSVEGSLQCCPLAAGAMLHVAAALTSQAAAGKAQARFCQSLRLLVRRLRVDWLMICIGFVVNFWWRRGLVVVAFDRSPEVYLEFMRRRGLDANYLNRCVRILDCYSDPLGWKQKIQNQQHQENSTKQFSTNKENVAVFRNVKDVKKLMYSITELGGGFEGEGKKHFSIAVDSVSTMLRHASVPSISGLISNLRSHEQVSSIFWLIHSDLHEPKVPRAFECLSTMVACVEPALVDPVCVESPGNMSILEQNYSKAKFIVRLKRRNGRVKHFYEDLYIDGNDIKFDSAPVSTEVNQSLVPKVQFNLELSEKERTDKANVVLPFEHQGKGEPIRIYDGRGSLLEGQRDPNLAPALVDEIAPKSGTAKGEIHYFRDSDDEQPDSDEDPDDDLDI</sequence>
<dbReference type="STRING" id="4555.A0A368SUE1"/>
<dbReference type="GO" id="GO:0033588">
    <property type="term" value="C:elongator holoenzyme complex"/>
    <property type="evidence" value="ECO:0007669"/>
    <property type="project" value="InterPro"/>
</dbReference>
<name>A0A368SUE1_SETIT</name>
<evidence type="ECO:0000256" key="6">
    <source>
        <dbReference type="ARBA" id="ARBA00022490"/>
    </source>
</evidence>
<dbReference type="InterPro" id="IPR019519">
    <property type="entry name" value="Elp5"/>
</dbReference>
<dbReference type="PANTHER" id="PTHR15641">
    <property type="entry name" value="ELONGATOR COMPLEX PROTEIN 5"/>
    <property type="match status" value="1"/>
</dbReference>
<reference evidence="10" key="1">
    <citation type="journal article" date="2012" name="Nat. Biotechnol.">
        <title>Reference genome sequence of the model plant Setaria.</title>
        <authorList>
            <person name="Bennetzen J.L."/>
            <person name="Schmutz J."/>
            <person name="Wang H."/>
            <person name="Percifield R."/>
            <person name="Hawkins J."/>
            <person name="Pontaroli A.C."/>
            <person name="Estep M."/>
            <person name="Feng L."/>
            <person name="Vaughn J.N."/>
            <person name="Grimwood J."/>
            <person name="Jenkins J."/>
            <person name="Barry K."/>
            <person name="Lindquist E."/>
            <person name="Hellsten U."/>
            <person name="Deshpande S."/>
            <person name="Wang X."/>
            <person name="Wu X."/>
            <person name="Mitros T."/>
            <person name="Triplett J."/>
            <person name="Yang X."/>
            <person name="Ye C.Y."/>
            <person name="Mauro-Herrera M."/>
            <person name="Wang L."/>
            <person name="Li P."/>
            <person name="Sharma M."/>
            <person name="Sharma R."/>
            <person name="Ronald P.C."/>
            <person name="Panaud O."/>
            <person name="Kellogg E.A."/>
            <person name="Brutnell T.P."/>
            <person name="Doust A.N."/>
            <person name="Tuskan G.A."/>
            <person name="Rokhsar D."/>
            <person name="Devos K.M."/>
        </authorList>
    </citation>
    <scope>NUCLEOTIDE SEQUENCE [LARGE SCALE GENOMIC DNA]</scope>
    <source>
        <strain evidence="10">Yugu1</strain>
    </source>
</reference>
<dbReference type="EMBL" id="CM003536">
    <property type="protein sequence ID" value="RCV46047.1"/>
    <property type="molecule type" value="Genomic_DNA"/>
</dbReference>
<comment type="pathway">
    <text evidence="3">tRNA modification; 5-methoxycarbonylmethyl-2-thiouridine-tRNA biosynthesis.</text>
</comment>
<feature type="region of interest" description="Disordered" evidence="9">
    <location>
        <begin position="376"/>
        <end position="411"/>
    </location>
</feature>
<comment type="subcellular location">
    <subcellularLocation>
        <location evidence="2">Cytoplasm</location>
    </subcellularLocation>
    <subcellularLocation>
        <location evidence="1">Nucleus</location>
    </subcellularLocation>
</comment>
<dbReference type="GO" id="GO:0005634">
    <property type="term" value="C:nucleus"/>
    <property type="evidence" value="ECO:0007669"/>
    <property type="project" value="UniProtKB-SubCell"/>
</dbReference>
<evidence type="ECO:0000256" key="1">
    <source>
        <dbReference type="ARBA" id="ARBA00004123"/>
    </source>
</evidence>
<reference evidence="10" key="2">
    <citation type="submission" date="2015-07" db="EMBL/GenBank/DDBJ databases">
        <authorList>
            <person name="Noorani M."/>
        </authorList>
    </citation>
    <scope>NUCLEOTIDE SEQUENCE</scope>
    <source>
        <strain evidence="10">Yugu1</strain>
    </source>
</reference>
<dbReference type="PANTHER" id="PTHR15641:SF1">
    <property type="entry name" value="ELONGATOR COMPLEX PROTEIN 5"/>
    <property type="match status" value="1"/>
</dbReference>
<evidence type="ECO:0000256" key="3">
    <source>
        <dbReference type="ARBA" id="ARBA00005043"/>
    </source>
</evidence>
<evidence type="ECO:0000256" key="2">
    <source>
        <dbReference type="ARBA" id="ARBA00004496"/>
    </source>
</evidence>
<accession>A0A368SUE1</accession>
<evidence type="ECO:0000256" key="5">
    <source>
        <dbReference type="ARBA" id="ARBA00020264"/>
    </source>
</evidence>
<feature type="compositionally biased region" description="Acidic residues" evidence="9">
    <location>
        <begin position="394"/>
        <end position="411"/>
    </location>
</feature>
<proteinExistence type="inferred from homology"/>
<protein>
    <recommendedName>
        <fullName evidence="5">Elongator complex protein 5</fullName>
    </recommendedName>
</protein>
<gene>
    <name evidence="10" type="ORF">SETIT_9G501100v2</name>
</gene>
<evidence type="ECO:0000256" key="9">
    <source>
        <dbReference type="SAM" id="MobiDB-lite"/>
    </source>
</evidence>
<dbReference type="OrthoDB" id="166907at2759"/>
<evidence type="ECO:0000256" key="7">
    <source>
        <dbReference type="ARBA" id="ARBA00022694"/>
    </source>
</evidence>